<evidence type="ECO:0000259" key="4">
    <source>
        <dbReference type="Pfam" id="PF25137"/>
    </source>
</evidence>
<dbReference type="PANTHER" id="PTHR43633">
    <property type="entry name" value="ALCOHOL DEHYDROGENASE YQHD"/>
    <property type="match status" value="1"/>
</dbReference>
<dbReference type="RefSeq" id="WP_162656231.1">
    <property type="nucleotide sequence ID" value="NZ_LR593887.1"/>
</dbReference>
<evidence type="ECO:0000256" key="1">
    <source>
        <dbReference type="ARBA" id="ARBA00007358"/>
    </source>
</evidence>
<dbReference type="GO" id="GO:0008106">
    <property type="term" value="F:alcohol dehydrogenase (NADP+) activity"/>
    <property type="evidence" value="ECO:0007669"/>
    <property type="project" value="TreeGrafter"/>
</dbReference>
<evidence type="ECO:0000259" key="3">
    <source>
        <dbReference type="Pfam" id="PF00465"/>
    </source>
</evidence>
<evidence type="ECO:0000313" key="5">
    <source>
        <dbReference type="EMBL" id="VIP01022.1"/>
    </source>
</evidence>
<dbReference type="EMBL" id="LR586016">
    <property type="protein sequence ID" value="VIP01022.1"/>
    <property type="molecule type" value="Genomic_DNA"/>
</dbReference>
<dbReference type="Proteomes" id="UP000464378">
    <property type="component" value="Chromosome"/>
</dbReference>
<dbReference type="FunFam" id="3.40.50.1970:FF:000003">
    <property type="entry name" value="Alcohol dehydrogenase, iron-containing"/>
    <property type="match status" value="1"/>
</dbReference>
<organism evidence="5">
    <name type="scientific">Tuwongella immobilis</name>
    <dbReference type="NCBI Taxonomy" id="692036"/>
    <lineage>
        <taxon>Bacteria</taxon>
        <taxon>Pseudomonadati</taxon>
        <taxon>Planctomycetota</taxon>
        <taxon>Planctomycetia</taxon>
        <taxon>Gemmatales</taxon>
        <taxon>Gemmataceae</taxon>
        <taxon>Tuwongella</taxon>
    </lineage>
</organism>
<dbReference type="GO" id="GO:1990002">
    <property type="term" value="F:methylglyoxal reductase (NADPH) (acetol producing) activity"/>
    <property type="evidence" value="ECO:0007669"/>
    <property type="project" value="TreeGrafter"/>
</dbReference>
<dbReference type="GO" id="GO:0005829">
    <property type="term" value="C:cytosol"/>
    <property type="evidence" value="ECO:0007669"/>
    <property type="project" value="TreeGrafter"/>
</dbReference>
<dbReference type="InterPro" id="IPR001670">
    <property type="entry name" value="ADH_Fe/GldA"/>
</dbReference>
<dbReference type="Gene3D" id="3.40.50.1970">
    <property type="match status" value="1"/>
</dbReference>
<dbReference type="Pfam" id="PF00465">
    <property type="entry name" value="Fe-ADH"/>
    <property type="match status" value="1"/>
</dbReference>
<evidence type="ECO:0000256" key="2">
    <source>
        <dbReference type="ARBA" id="ARBA00023002"/>
    </source>
</evidence>
<feature type="domain" description="Alcohol dehydrogenase iron-type/glycerol dehydrogenase GldA" evidence="3">
    <location>
        <begin position="9"/>
        <end position="174"/>
    </location>
</feature>
<dbReference type="Gene3D" id="1.20.1090.10">
    <property type="entry name" value="Dehydroquinate synthase-like - alpha domain"/>
    <property type="match status" value="1"/>
</dbReference>
<evidence type="ECO:0000313" key="6">
    <source>
        <dbReference type="Proteomes" id="UP000464378"/>
    </source>
</evidence>
<dbReference type="InterPro" id="IPR056798">
    <property type="entry name" value="ADH_Fe_C"/>
</dbReference>
<reference evidence="5" key="1">
    <citation type="submission" date="2019-04" db="EMBL/GenBank/DDBJ databases">
        <authorList>
            <consortium name="Science for Life Laboratories"/>
        </authorList>
    </citation>
    <scope>NUCLEOTIDE SEQUENCE</scope>
    <source>
        <strain evidence="5">MBLW1</strain>
    </source>
</reference>
<proteinExistence type="inferred from homology"/>
<name>A0A6C2YJ66_9BACT</name>
<dbReference type="FunCoup" id="A0A6C2YJ66">
    <property type="interactions" value="48"/>
</dbReference>
<dbReference type="PANTHER" id="PTHR43633:SF1">
    <property type="entry name" value="ALCOHOL DEHYDROGENASE YQHD"/>
    <property type="match status" value="1"/>
</dbReference>
<gene>
    <name evidence="5" type="ORF">GMBLW1_29380</name>
</gene>
<protein>
    <submittedName>
        <fullName evidence="5">Uncharacterized protein</fullName>
    </submittedName>
</protein>
<dbReference type="AlphaFoldDB" id="A0A6C2YJ66"/>
<dbReference type="GO" id="GO:1990362">
    <property type="term" value="F:butanol dehydrogenase (NAD+) activity"/>
    <property type="evidence" value="ECO:0007669"/>
    <property type="project" value="InterPro"/>
</dbReference>
<dbReference type="CDD" id="cd08187">
    <property type="entry name" value="BDH"/>
    <property type="match status" value="1"/>
</dbReference>
<sequence>MQNFSFQNPVKLLFGKGQIANIAGEIPTTARVLMTYGGGSIKANGVYDQVKAALAQHTLMEFGGIEPNPRYETLMKAVELARAEKLDYLLAVGGGSVLDGTKFIAAAIPFVGEPWDILSKAAPITSAVPLASVLTLPATGSEMNTFAVISRNSTHEKLAFGHPLVYPKFSVLDPETTFTLPPRQIANGVVDAFTHTMEQYLTYPADAPLQDRFAESILKTLIEEGPKTLANPTDYTSRANFMWCATMALNGIIGCGVPQDWATHMIGHELTALHEIDHARTLAIVLPSIMHVKRDTKQGKLLQYAERVWDIRTGTDAERIDAAIAATRKFFESMGLPTRLNAYNVGEEVAGIVADRLSSRGEVALGEHKDITAQTVRDILRMSI</sequence>
<dbReference type="EMBL" id="LR593887">
    <property type="protein sequence ID" value="VTR97469.1"/>
    <property type="molecule type" value="Genomic_DNA"/>
</dbReference>
<dbReference type="PROSITE" id="PS00913">
    <property type="entry name" value="ADH_IRON_1"/>
    <property type="match status" value="1"/>
</dbReference>
<dbReference type="KEGG" id="tim:GMBLW1_29380"/>
<feature type="domain" description="Fe-containing alcohol dehydrogenase-like C-terminal" evidence="4">
    <location>
        <begin position="186"/>
        <end position="382"/>
    </location>
</feature>
<dbReference type="SUPFAM" id="SSF56796">
    <property type="entry name" value="Dehydroquinate synthase-like"/>
    <property type="match status" value="1"/>
</dbReference>
<dbReference type="Pfam" id="PF25137">
    <property type="entry name" value="ADH_Fe_C"/>
    <property type="match status" value="1"/>
</dbReference>
<keyword evidence="2" id="KW-0560">Oxidoreductase</keyword>
<accession>A0A6C2YJ66</accession>
<keyword evidence="6" id="KW-1185">Reference proteome</keyword>
<dbReference type="InterPro" id="IPR018211">
    <property type="entry name" value="ADH_Fe_CS"/>
</dbReference>
<comment type="similarity">
    <text evidence="1">Belongs to the iron-containing alcohol dehydrogenase family.</text>
</comment>
<dbReference type="PROSITE" id="PS00060">
    <property type="entry name" value="ADH_IRON_2"/>
    <property type="match status" value="1"/>
</dbReference>
<dbReference type="InParanoid" id="A0A6C2YJ66"/>
<dbReference type="InterPro" id="IPR044731">
    <property type="entry name" value="BDH-like"/>
</dbReference>
<dbReference type="GO" id="GO:0046872">
    <property type="term" value="F:metal ion binding"/>
    <property type="evidence" value="ECO:0007669"/>
    <property type="project" value="InterPro"/>
</dbReference>